<dbReference type="InterPro" id="IPR008407">
    <property type="entry name" value="Brnchd-chn_aa_trnsp_AzlD"/>
</dbReference>
<dbReference type="Proteomes" id="UP001247542">
    <property type="component" value="Unassembled WGS sequence"/>
</dbReference>
<dbReference type="Pfam" id="PF05437">
    <property type="entry name" value="AzlD"/>
    <property type="match status" value="1"/>
</dbReference>
<evidence type="ECO:0000313" key="2">
    <source>
        <dbReference type="EMBL" id="MDT3766595.1"/>
    </source>
</evidence>
<dbReference type="EMBL" id="JASXSX010000001">
    <property type="protein sequence ID" value="MDT3766595.1"/>
    <property type="molecule type" value="Genomic_DNA"/>
</dbReference>
<gene>
    <name evidence="2" type="ORF">QS713_00715</name>
</gene>
<protein>
    <submittedName>
        <fullName evidence="2">AzlD domain-containing protein</fullName>
    </submittedName>
</protein>
<keyword evidence="1" id="KW-1133">Transmembrane helix</keyword>
<feature type="transmembrane region" description="Helical" evidence="1">
    <location>
        <begin position="82"/>
        <end position="99"/>
    </location>
</feature>
<organism evidence="2 3">
    <name type="scientific">Gleimia hominis</name>
    <dbReference type="NCBI Taxonomy" id="595468"/>
    <lineage>
        <taxon>Bacteria</taxon>
        <taxon>Bacillati</taxon>
        <taxon>Actinomycetota</taxon>
        <taxon>Actinomycetes</taxon>
        <taxon>Actinomycetales</taxon>
        <taxon>Actinomycetaceae</taxon>
        <taxon>Gleimia</taxon>
    </lineage>
</organism>
<dbReference type="RefSeq" id="WP_313271621.1">
    <property type="nucleotide sequence ID" value="NZ_JASXSX010000001.1"/>
</dbReference>
<sequence>MSVILIASVVTFVLRAAPFVVLKRLADSEVLREIGASMPIGVMVILVFYTLADLPVGDPTAWLPAVGGIVATMAVHYFGRNALVSIVLGVAVYAGLLQIL</sequence>
<evidence type="ECO:0000313" key="3">
    <source>
        <dbReference type="Proteomes" id="UP001247542"/>
    </source>
</evidence>
<comment type="caution">
    <text evidence="2">The sequence shown here is derived from an EMBL/GenBank/DDBJ whole genome shotgun (WGS) entry which is preliminary data.</text>
</comment>
<accession>A0ABU3IBJ9</accession>
<keyword evidence="1" id="KW-0812">Transmembrane</keyword>
<reference evidence="2 3" key="1">
    <citation type="submission" date="2023-06" db="EMBL/GenBank/DDBJ databases">
        <title>Draft genome sequence of Gleimia hominis type strain CCUG 57540T.</title>
        <authorList>
            <person name="Salva-Serra F."/>
            <person name="Cardew S."/>
            <person name="Jensie Markopoulos S."/>
            <person name="Ohlen M."/>
            <person name="Inganas E."/>
            <person name="Svensson-Stadler L."/>
            <person name="Moore E.R.B."/>
        </authorList>
    </citation>
    <scope>NUCLEOTIDE SEQUENCE [LARGE SCALE GENOMIC DNA]</scope>
    <source>
        <strain evidence="2 3">CCUG 57540</strain>
    </source>
</reference>
<keyword evidence="3" id="KW-1185">Reference proteome</keyword>
<feature type="transmembrane region" description="Helical" evidence="1">
    <location>
        <begin position="34"/>
        <end position="52"/>
    </location>
</feature>
<name>A0ABU3IBJ9_9ACTO</name>
<evidence type="ECO:0000256" key="1">
    <source>
        <dbReference type="SAM" id="Phobius"/>
    </source>
</evidence>
<proteinExistence type="predicted"/>
<keyword evidence="1" id="KW-0472">Membrane</keyword>